<keyword evidence="2 4" id="KW-0436">Ligase</keyword>
<evidence type="ECO:0000256" key="1">
    <source>
        <dbReference type="ARBA" id="ARBA00006432"/>
    </source>
</evidence>
<accession>A0A0D8FRB2</accession>
<dbReference type="InterPro" id="IPR000873">
    <property type="entry name" value="AMP-dep_synth/lig_dom"/>
</dbReference>
<dbReference type="GeneID" id="78373475"/>
<feature type="domain" description="AMP-dependent synthetase/ligase" evidence="3">
    <location>
        <begin position="70"/>
        <end position="225"/>
    </location>
</feature>
<dbReference type="GO" id="GO:0006631">
    <property type="term" value="P:fatty acid metabolic process"/>
    <property type="evidence" value="ECO:0007669"/>
    <property type="project" value="TreeGrafter"/>
</dbReference>
<keyword evidence="5" id="KW-1185">Reference proteome</keyword>
<dbReference type="Gene3D" id="3.30.300.30">
    <property type="match status" value="1"/>
</dbReference>
<dbReference type="STRING" id="1121877.FEAC_24440"/>
<dbReference type="Pfam" id="PF00501">
    <property type="entry name" value="AMP-binding"/>
    <property type="match status" value="1"/>
</dbReference>
<dbReference type="Proteomes" id="UP000032336">
    <property type="component" value="Unassembled WGS sequence"/>
</dbReference>
<dbReference type="OrthoDB" id="9803968at2"/>
<dbReference type="PANTHER" id="PTHR43201:SF5">
    <property type="entry name" value="MEDIUM-CHAIN ACYL-COA LIGASE ACSF2, MITOCHONDRIAL"/>
    <property type="match status" value="1"/>
</dbReference>
<dbReference type="EC" id="6.2.1.-" evidence="4"/>
<evidence type="ECO:0000256" key="2">
    <source>
        <dbReference type="ARBA" id="ARBA00022598"/>
    </source>
</evidence>
<evidence type="ECO:0000313" key="4">
    <source>
        <dbReference type="EMBL" id="KJE75813.1"/>
    </source>
</evidence>
<dbReference type="SUPFAM" id="SSF56801">
    <property type="entry name" value="Acetyl-CoA synthetase-like"/>
    <property type="match status" value="1"/>
</dbReference>
<gene>
    <name evidence="4" type="primary">fadK1</name>
    <name evidence="4" type="ORF">FEAC_24440</name>
</gene>
<proteinExistence type="inferred from homology"/>
<dbReference type="GO" id="GO:0031956">
    <property type="term" value="F:medium-chain fatty acid-CoA ligase activity"/>
    <property type="evidence" value="ECO:0007669"/>
    <property type="project" value="TreeGrafter"/>
</dbReference>
<dbReference type="RefSeq" id="WP_052566296.1">
    <property type="nucleotide sequence ID" value="NZ_JQKF01000027.1"/>
</dbReference>
<evidence type="ECO:0000259" key="3">
    <source>
        <dbReference type="Pfam" id="PF00501"/>
    </source>
</evidence>
<name>A0A0D8FRB2_9ACTN</name>
<dbReference type="InterPro" id="IPR020845">
    <property type="entry name" value="AMP-binding_CS"/>
</dbReference>
<dbReference type="eggNOG" id="COG0318">
    <property type="taxonomic scope" value="Bacteria"/>
</dbReference>
<dbReference type="InterPro" id="IPR042099">
    <property type="entry name" value="ANL_N_sf"/>
</dbReference>
<protein>
    <submittedName>
        <fullName evidence="4">Short-chain-fatty-acid--CoA ligase</fullName>
        <ecNumber evidence="4">6.2.1.-</ecNumber>
    </submittedName>
</protein>
<comment type="similarity">
    <text evidence="1">Belongs to the ATP-dependent AMP-binding enzyme family.</text>
</comment>
<dbReference type="EMBL" id="JXUW01000028">
    <property type="protein sequence ID" value="KJE75813.1"/>
    <property type="molecule type" value="Genomic_DNA"/>
</dbReference>
<reference evidence="4 5" key="1">
    <citation type="submission" date="2015-01" db="EMBL/GenBank/DDBJ databases">
        <title>Draft genome of the acidophilic iron oxidizer Ferrimicrobium acidiphilum strain T23.</title>
        <authorList>
            <person name="Poehlein A."/>
            <person name="Eisen S."/>
            <person name="Schloemann M."/>
            <person name="Johnson B.D."/>
            <person name="Daniel R."/>
            <person name="Muehling M."/>
        </authorList>
    </citation>
    <scope>NUCLEOTIDE SEQUENCE [LARGE SCALE GENOMIC DNA]</scope>
    <source>
        <strain evidence="4 5">T23</strain>
    </source>
</reference>
<dbReference type="AlphaFoldDB" id="A0A0D8FRB2"/>
<dbReference type="InterPro" id="IPR045851">
    <property type="entry name" value="AMP-bd_C_sf"/>
</dbReference>
<dbReference type="PANTHER" id="PTHR43201">
    <property type="entry name" value="ACYL-COA SYNTHETASE"/>
    <property type="match status" value="1"/>
</dbReference>
<dbReference type="PROSITE" id="PS00455">
    <property type="entry name" value="AMP_BINDING"/>
    <property type="match status" value="1"/>
</dbReference>
<dbReference type="Gene3D" id="3.40.50.12780">
    <property type="entry name" value="N-terminal domain of ligase-like"/>
    <property type="match status" value="1"/>
</dbReference>
<comment type="caution">
    <text evidence="4">The sequence shown here is derived from an EMBL/GenBank/DDBJ whole genome shotgun (WGS) entry which is preliminary data.</text>
</comment>
<evidence type="ECO:0000313" key="5">
    <source>
        <dbReference type="Proteomes" id="UP000032336"/>
    </source>
</evidence>
<organism evidence="4 5">
    <name type="scientific">Ferrimicrobium acidiphilum DSM 19497</name>
    <dbReference type="NCBI Taxonomy" id="1121877"/>
    <lineage>
        <taxon>Bacteria</taxon>
        <taxon>Bacillati</taxon>
        <taxon>Actinomycetota</taxon>
        <taxon>Acidimicrobiia</taxon>
        <taxon>Acidimicrobiales</taxon>
        <taxon>Acidimicrobiaceae</taxon>
        <taxon>Ferrimicrobium</taxon>
    </lineage>
</organism>
<sequence>MNQLVAIQLEPTEQLVEMIAKCWARDDAVAVLDPRSPKMRIEERLAVLAAHRLVDSDGVHELDPHAPVLPTGSRIVITTSGTTGPPKAIVHTEANLFASAQSIQRRLAINANDVWFCPLSPAYIGGLAVIARSLLLGNRVLMGQHLDQVSVDNALASGATLTVAVTAALPSVDLSGFRSVLLGAQPPPEQVPTNAIVTYGMTETGSGVIYDGHPLDGVEVRIVDDVIELRGPMMAKHYRNGAPVLDSDGWLNTGDLGSFSDDGSLRVLGRASELINSGGHKVNPLRVEAAVSAQFGSDLGDLCVVATTDDRFGEAVTLVVTSPKPPDLNTVRNHLDSLERYELPRRIITVESIPRTETGKPMRKTLGQQLSGD</sequence>